<evidence type="ECO:0000313" key="4">
    <source>
        <dbReference type="Proteomes" id="UP001174691"/>
    </source>
</evidence>
<name>A0AA38RY71_9PEZI</name>
<proteinExistence type="predicted"/>
<evidence type="ECO:0000313" key="3">
    <source>
        <dbReference type="EMBL" id="KAJ9160839.1"/>
    </source>
</evidence>
<feature type="region of interest" description="Disordered" evidence="1">
    <location>
        <begin position="1"/>
        <end position="83"/>
    </location>
</feature>
<feature type="compositionally biased region" description="Acidic residues" evidence="1">
    <location>
        <begin position="239"/>
        <end position="261"/>
    </location>
</feature>
<reference evidence="3" key="1">
    <citation type="submission" date="2022-07" db="EMBL/GenBank/DDBJ databases">
        <title>Fungi with potential for degradation of polypropylene.</title>
        <authorList>
            <person name="Gostincar C."/>
        </authorList>
    </citation>
    <scope>NUCLEOTIDE SEQUENCE</scope>
    <source>
        <strain evidence="3">EXF-13287</strain>
    </source>
</reference>
<keyword evidence="4" id="KW-1185">Reference proteome</keyword>
<accession>A0AA38RY71</accession>
<feature type="domain" description="CCD97-like C-terminal" evidence="2">
    <location>
        <begin position="80"/>
        <end position="248"/>
    </location>
</feature>
<dbReference type="EMBL" id="JANBVN010000030">
    <property type="protein sequence ID" value="KAJ9160839.1"/>
    <property type="molecule type" value="Genomic_DNA"/>
</dbReference>
<feature type="compositionally biased region" description="Polar residues" evidence="1">
    <location>
        <begin position="148"/>
        <end position="176"/>
    </location>
</feature>
<comment type="caution">
    <text evidence="3">The sequence shown here is derived from an EMBL/GenBank/DDBJ whole genome shotgun (WGS) entry which is preliminary data.</text>
</comment>
<dbReference type="InterPro" id="IPR040233">
    <property type="entry name" value="CCD97-like_C"/>
</dbReference>
<dbReference type="InterPro" id="IPR018613">
    <property type="entry name" value="Ccdc97-like"/>
</dbReference>
<dbReference type="AlphaFoldDB" id="A0AA38RY71"/>
<dbReference type="PANTHER" id="PTHR31840:SF1">
    <property type="entry name" value="COILED-COIL DOMAIN-CONTAINING PROTEIN 97"/>
    <property type="match status" value="1"/>
</dbReference>
<dbReference type="PANTHER" id="PTHR31840">
    <property type="entry name" value="COILED-COIL DOMAIN-CONTAINING PROTEIN 97"/>
    <property type="match status" value="1"/>
</dbReference>
<protein>
    <recommendedName>
        <fullName evidence="2">CCD97-like C-terminal domain-containing protein</fullName>
    </recommendedName>
</protein>
<dbReference type="Proteomes" id="UP001174691">
    <property type="component" value="Unassembled WGS sequence"/>
</dbReference>
<dbReference type="Pfam" id="PF09747">
    <property type="entry name" value="CCD97-like_C"/>
    <property type="match status" value="1"/>
</dbReference>
<evidence type="ECO:0000259" key="2">
    <source>
        <dbReference type="Pfam" id="PF09747"/>
    </source>
</evidence>
<evidence type="ECO:0000256" key="1">
    <source>
        <dbReference type="SAM" id="MobiDB-lite"/>
    </source>
</evidence>
<sequence>MTKFLNQFHKRSGARSSRETRSRQSVRPETMAPPAEARRDEDDQTMQSAPENQTELREVRRPTPRQPRSQAESARIRVKNRRREYLDRNPGYFQSTEHEFSDPLLYDELVRKFQTPAEREADGKAKGYGRVLEGSLLRGEARLAQLAEATTTGQDASASRTSQDGSSLAALPSNNAPLRETITLEADIATLSTPPTNREEATDRWHDFLRARFVRGGDEDFEYEKVDENDDYDRLARQDEEEAWFEDEDPDWASTGGDEEERQTRQDRILQGETGVQDY</sequence>
<gene>
    <name evidence="3" type="ORF">NKR19_g2840</name>
</gene>
<feature type="region of interest" description="Disordered" evidence="1">
    <location>
        <begin position="148"/>
        <end position="178"/>
    </location>
</feature>
<organism evidence="3 4">
    <name type="scientific">Coniochaeta hoffmannii</name>
    <dbReference type="NCBI Taxonomy" id="91930"/>
    <lineage>
        <taxon>Eukaryota</taxon>
        <taxon>Fungi</taxon>
        <taxon>Dikarya</taxon>
        <taxon>Ascomycota</taxon>
        <taxon>Pezizomycotina</taxon>
        <taxon>Sordariomycetes</taxon>
        <taxon>Sordariomycetidae</taxon>
        <taxon>Coniochaetales</taxon>
        <taxon>Coniochaetaceae</taxon>
        <taxon>Coniochaeta</taxon>
    </lineage>
</organism>
<feature type="region of interest" description="Disordered" evidence="1">
    <location>
        <begin position="232"/>
        <end position="279"/>
    </location>
</feature>